<feature type="region of interest" description="Disordered" evidence="1">
    <location>
        <begin position="40"/>
        <end position="60"/>
    </location>
</feature>
<protein>
    <recommendedName>
        <fullName evidence="4">DUF1534 domain-containing protein</fullName>
    </recommendedName>
</protein>
<gene>
    <name evidence="2" type="ORF">BTW15_29085</name>
</gene>
<dbReference type="EMBL" id="MSDS01000061">
    <property type="protein sequence ID" value="OPE56612.1"/>
    <property type="molecule type" value="Genomic_DNA"/>
</dbReference>
<proteinExistence type="predicted"/>
<name>A0AB36KLK0_PSEUB</name>
<evidence type="ECO:0000256" key="1">
    <source>
        <dbReference type="SAM" id="MobiDB-lite"/>
    </source>
</evidence>
<accession>A0AB36KLK0</accession>
<evidence type="ECO:0000313" key="2">
    <source>
        <dbReference type="EMBL" id="OPE56612.1"/>
    </source>
</evidence>
<dbReference type="AlphaFoldDB" id="A0AB36KLK0"/>
<sequence>MRDALRHESVPHCTLKRGRRASHDSQSRVSLVYAVPCRGRSRPRSGFVSGPGPSPRPSLQARRLFSGRSGSAAGCLLWTPGC</sequence>
<dbReference type="Proteomes" id="UP000189855">
    <property type="component" value="Unassembled WGS sequence"/>
</dbReference>
<dbReference type="AntiFam" id="ANF00261">
    <property type="entry name" value="Protein of unknown function (DUF1534)"/>
</dbReference>
<organism evidence="2 3">
    <name type="scientific">Pseudomonas syringae pv. tomato</name>
    <dbReference type="NCBI Taxonomy" id="323"/>
    <lineage>
        <taxon>Bacteria</taxon>
        <taxon>Pseudomonadati</taxon>
        <taxon>Pseudomonadota</taxon>
        <taxon>Gammaproteobacteria</taxon>
        <taxon>Pseudomonadales</taxon>
        <taxon>Pseudomonadaceae</taxon>
        <taxon>Pseudomonas</taxon>
    </lineage>
</organism>
<comment type="caution">
    <text evidence="2">The sequence shown here is derived from an EMBL/GenBank/DDBJ whole genome shotgun (WGS) entry which is preliminary data.</text>
</comment>
<reference evidence="2 3" key="1">
    <citation type="journal article" date="2017" name="Mol. Ecol.">
        <title>Adaptation of the pathogen, Pseudomonas syringae, during experimental evolution on a native vs. alternative host plant.</title>
        <authorList>
            <person name="Meaden S."/>
            <person name="Koskella B."/>
        </authorList>
    </citation>
    <scope>NUCLEOTIDE SEQUENCE [LARGE SCALE GENOMIC DNA]</scope>
    <source>
        <strain evidence="2 3">PT23</strain>
    </source>
</reference>
<evidence type="ECO:0008006" key="4">
    <source>
        <dbReference type="Google" id="ProtNLM"/>
    </source>
</evidence>
<evidence type="ECO:0000313" key="3">
    <source>
        <dbReference type="Proteomes" id="UP000189855"/>
    </source>
</evidence>